<dbReference type="PANTHER" id="PTHR46796">
    <property type="entry name" value="HTH-TYPE TRANSCRIPTIONAL ACTIVATOR RHAS-RELATED"/>
    <property type="match status" value="1"/>
</dbReference>
<dbReference type="InterPro" id="IPR009057">
    <property type="entry name" value="Homeodomain-like_sf"/>
</dbReference>
<dbReference type="SUPFAM" id="SSF51215">
    <property type="entry name" value="Regulatory protein AraC"/>
    <property type="match status" value="1"/>
</dbReference>
<accession>A0ABQ2H478</accession>
<gene>
    <name evidence="6" type="ORF">GCM10009425_45160</name>
</gene>
<dbReference type="InterPro" id="IPR050204">
    <property type="entry name" value="AraC_XylS_family_regulators"/>
</dbReference>
<reference evidence="7" key="1">
    <citation type="journal article" date="2019" name="Int. J. Syst. Evol. Microbiol.">
        <title>The Global Catalogue of Microorganisms (GCM) 10K type strain sequencing project: providing services to taxonomists for standard genome sequencing and annotation.</title>
        <authorList>
            <consortium name="The Broad Institute Genomics Platform"/>
            <consortium name="The Broad Institute Genome Sequencing Center for Infectious Disease"/>
            <person name="Wu L."/>
            <person name="Ma J."/>
        </authorList>
    </citation>
    <scope>NUCLEOTIDE SEQUENCE [LARGE SCALE GENOMIC DNA]</scope>
    <source>
        <strain evidence="7">JCM 13501</strain>
    </source>
</reference>
<dbReference type="InterPro" id="IPR003313">
    <property type="entry name" value="AraC-bd"/>
</dbReference>
<evidence type="ECO:0000313" key="6">
    <source>
        <dbReference type="EMBL" id="GGM29552.1"/>
    </source>
</evidence>
<dbReference type="InterPro" id="IPR018060">
    <property type="entry name" value="HTH_AraC"/>
</dbReference>
<keyword evidence="2" id="KW-0238">DNA-binding</keyword>
<dbReference type="EMBL" id="BMNW01000016">
    <property type="protein sequence ID" value="GGM29552.1"/>
    <property type="molecule type" value="Genomic_DNA"/>
</dbReference>
<feature type="domain" description="HTH araC/xylS-type" evidence="5">
    <location>
        <begin position="112"/>
        <end position="209"/>
    </location>
</feature>
<keyword evidence="3" id="KW-0804">Transcription</keyword>
<evidence type="ECO:0000256" key="2">
    <source>
        <dbReference type="ARBA" id="ARBA00023125"/>
    </source>
</evidence>
<dbReference type="SMART" id="SM00342">
    <property type="entry name" value="HTH_ARAC"/>
    <property type="match status" value="1"/>
</dbReference>
<keyword evidence="1" id="KW-0805">Transcription regulation</keyword>
<dbReference type="Proteomes" id="UP000616499">
    <property type="component" value="Unassembled WGS sequence"/>
</dbReference>
<proteinExistence type="predicted"/>
<comment type="caution">
    <text evidence="6">The sequence shown here is derived from an EMBL/GenBank/DDBJ whole genome shotgun (WGS) entry which is preliminary data.</text>
</comment>
<dbReference type="PROSITE" id="PS01124">
    <property type="entry name" value="HTH_ARAC_FAMILY_2"/>
    <property type="match status" value="1"/>
</dbReference>
<protein>
    <submittedName>
        <fullName evidence="6">Transcriptional regulator</fullName>
    </submittedName>
</protein>
<name>A0ABQ2H478_9PSED</name>
<comment type="function">
    <text evidence="4">Regulatory protein of the TOL plasmid xyl operons. XylS activates the xylXYZLTEGFJQKIH operon required for the degradation of toluene, m-xylene and p-xylene.</text>
</comment>
<evidence type="ECO:0000313" key="7">
    <source>
        <dbReference type="Proteomes" id="UP000616499"/>
    </source>
</evidence>
<dbReference type="Gene3D" id="1.10.10.60">
    <property type="entry name" value="Homeodomain-like"/>
    <property type="match status" value="1"/>
</dbReference>
<dbReference type="InterPro" id="IPR037923">
    <property type="entry name" value="HTH-like"/>
</dbReference>
<dbReference type="SUPFAM" id="SSF46689">
    <property type="entry name" value="Homeodomain-like"/>
    <property type="match status" value="2"/>
</dbReference>
<sequence>MRHSLPGGTLVLHPDELHDGEAGTEAGFRYRMIYVEPVVIQQILGGKPLPFIPTGLSTDPRLGLVLETFMQSIDAPLERLEEEDALFDLAQALDAVGNKRRGRRAYDYQAAERARDYIHASNGASITLDELEYVSGRDRWSLSRDFRALYGTSPYRYITLRRLDLARKMLLGGFNLVDAAMAAGFFDQSHMNRHFMRCYGLSPARWLSMLGRQTCTIVQE</sequence>
<evidence type="ECO:0000256" key="1">
    <source>
        <dbReference type="ARBA" id="ARBA00023015"/>
    </source>
</evidence>
<dbReference type="Pfam" id="PF02311">
    <property type="entry name" value="AraC_binding"/>
    <property type="match status" value="1"/>
</dbReference>
<organism evidence="6 7">
    <name type="scientific">Pseudomonas asuensis</name>
    <dbReference type="NCBI Taxonomy" id="1825787"/>
    <lineage>
        <taxon>Bacteria</taxon>
        <taxon>Pseudomonadati</taxon>
        <taxon>Pseudomonadota</taxon>
        <taxon>Gammaproteobacteria</taxon>
        <taxon>Pseudomonadales</taxon>
        <taxon>Pseudomonadaceae</taxon>
        <taxon>Pseudomonas</taxon>
    </lineage>
</organism>
<evidence type="ECO:0000259" key="5">
    <source>
        <dbReference type="PROSITE" id="PS01124"/>
    </source>
</evidence>
<keyword evidence="7" id="KW-1185">Reference proteome</keyword>
<dbReference type="Pfam" id="PF12833">
    <property type="entry name" value="HTH_18"/>
    <property type="match status" value="1"/>
</dbReference>
<dbReference type="PANTHER" id="PTHR46796:SF2">
    <property type="entry name" value="TRANSCRIPTIONAL REGULATORY PROTEIN"/>
    <property type="match status" value="1"/>
</dbReference>
<evidence type="ECO:0000256" key="4">
    <source>
        <dbReference type="ARBA" id="ARBA00037345"/>
    </source>
</evidence>
<evidence type="ECO:0000256" key="3">
    <source>
        <dbReference type="ARBA" id="ARBA00023163"/>
    </source>
</evidence>